<dbReference type="InterPro" id="IPR055301">
    <property type="entry name" value="Lea14-like_2"/>
</dbReference>
<dbReference type="EMBL" id="CP097508">
    <property type="protein sequence ID" value="URE08444.1"/>
    <property type="molecule type" value="Genomic_DNA"/>
</dbReference>
<reference evidence="3" key="1">
    <citation type="submission" date="2022-05" db="EMBL/GenBank/DDBJ databases">
        <title>The Musa troglodytarum L. genome provides insights into the mechanism of non-climacteric behaviour and enrichment of carotenoids.</title>
        <authorList>
            <person name="Wang J."/>
        </authorList>
    </citation>
    <scope>NUCLEOTIDE SEQUENCE</scope>
    <source>
        <tissue evidence="3">Leaf</tissue>
    </source>
</reference>
<feature type="region of interest" description="Disordered" evidence="1">
    <location>
        <begin position="1"/>
        <end position="52"/>
    </location>
</feature>
<accession>A0A9E7G4Y0</accession>
<dbReference type="OrthoDB" id="903824at2759"/>
<evidence type="ECO:0000256" key="1">
    <source>
        <dbReference type="SAM" id="MobiDB-lite"/>
    </source>
</evidence>
<dbReference type="Proteomes" id="UP001055439">
    <property type="component" value="Chromosome 6"/>
</dbReference>
<proteinExistence type="predicted"/>
<sequence>MASPRDSHSSVGPQSRDSSSSRFSGGIKPGGGPRKMSSHDDRKGGRSKSDKTWKECATIEEEGLLEDEREEKGLPRRCYCLAFLLGFVILFSFFALILWGASRSQKPEITVKSIRFENFIIQAGSDASFVPTDMATLNSTVRFSFRNTGTFFGVHVSATRFVLSYDQLTLAGGDMNNFYQPRKSQRNVEVVVLEKKVPLYGGKPGSVATIPLNLSFMVKSRAYVLGKLVKPKFEIGVRCKVAMNPAKLDTRVSLKNSCQCY</sequence>
<protein>
    <submittedName>
        <fullName evidence="3">Late embryogenesis abundant protein</fullName>
    </submittedName>
</protein>
<organism evidence="3 4">
    <name type="scientific">Musa troglodytarum</name>
    <name type="common">fe'i banana</name>
    <dbReference type="NCBI Taxonomy" id="320322"/>
    <lineage>
        <taxon>Eukaryota</taxon>
        <taxon>Viridiplantae</taxon>
        <taxon>Streptophyta</taxon>
        <taxon>Embryophyta</taxon>
        <taxon>Tracheophyta</taxon>
        <taxon>Spermatophyta</taxon>
        <taxon>Magnoliopsida</taxon>
        <taxon>Liliopsida</taxon>
        <taxon>Zingiberales</taxon>
        <taxon>Musaceae</taxon>
        <taxon>Musa</taxon>
    </lineage>
</organism>
<dbReference type="PANTHER" id="PTHR31852">
    <property type="entry name" value="LATE EMBRYOGENESIS ABUNDANT (LEA) HYDROXYPROLINE-RICH GLYCOPROTEIN FAMILY"/>
    <property type="match status" value="1"/>
</dbReference>
<keyword evidence="2" id="KW-1133">Transmembrane helix</keyword>
<keyword evidence="4" id="KW-1185">Reference proteome</keyword>
<keyword evidence="2" id="KW-0812">Transmembrane</keyword>
<evidence type="ECO:0000256" key="2">
    <source>
        <dbReference type="SAM" id="Phobius"/>
    </source>
</evidence>
<evidence type="ECO:0000313" key="3">
    <source>
        <dbReference type="EMBL" id="URE08444.1"/>
    </source>
</evidence>
<name>A0A9E7G4Y0_9LILI</name>
<evidence type="ECO:0000313" key="4">
    <source>
        <dbReference type="Proteomes" id="UP001055439"/>
    </source>
</evidence>
<dbReference type="AlphaFoldDB" id="A0A9E7G4Y0"/>
<feature type="compositionally biased region" description="Basic and acidic residues" evidence="1">
    <location>
        <begin position="37"/>
        <end position="52"/>
    </location>
</feature>
<feature type="transmembrane region" description="Helical" evidence="2">
    <location>
        <begin position="78"/>
        <end position="101"/>
    </location>
</feature>
<feature type="compositionally biased region" description="Low complexity" evidence="1">
    <location>
        <begin position="9"/>
        <end position="26"/>
    </location>
</feature>
<keyword evidence="2" id="KW-0472">Membrane</keyword>
<gene>
    <name evidence="3" type="ORF">MUK42_24071</name>
</gene>